<dbReference type="PANTHER" id="PTHR24304:SF2">
    <property type="entry name" value="24-HYDROXYCHOLESTEROL 7-ALPHA-HYDROXYLASE"/>
    <property type="match status" value="1"/>
</dbReference>
<dbReference type="AlphaFoldDB" id="A0A0C9XSV0"/>
<reference evidence="8" key="2">
    <citation type="submission" date="2015-01" db="EMBL/GenBank/DDBJ databases">
        <title>Evolutionary Origins and Diversification of the Mycorrhizal Mutualists.</title>
        <authorList>
            <consortium name="DOE Joint Genome Institute"/>
            <consortium name="Mycorrhizal Genomics Consortium"/>
            <person name="Kohler A."/>
            <person name="Kuo A."/>
            <person name="Nagy L.G."/>
            <person name="Floudas D."/>
            <person name="Copeland A."/>
            <person name="Barry K.W."/>
            <person name="Cichocki N."/>
            <person name="Veneault-Fourrey C."/>
            <person name="LaButti K."/>
            <person name="Lindquist E.A."/>
            <person name="Lipzen A."/>
            <person name="Lundell T."/>
            <person name="Morin E."/>
            <person name="Murat C."/>
            <person name="Riley R."/>
            <person name="Ohm R."/>
            <person name="Sun H."/>
            <person name="Tunlid A."/>
            <person name="Henrissat B."/>
            <person name="Grigoriev I.V."/>
            <person name="Hibbett D.S."/>
            <person name="Martin F."/>
        </authorList>
    </citation>
    <scope>NUCLEOTIDE SEQUENCE [LARGE SCALE GENOMIC DNA]</scope>
    <source>
        <strain evidence="8">LaAM-08-1</strain>
    </source>
</reference>
<dbReference type="PRINTS" id="PR00385">
    <property type="entry name" value="P450"/>
</dbReference>
<dbReference type="InterPro" id="IPR002401">
    <property type="entry name" value="Cyt_P450_E_grp-I"/>
</dbReference>
<keyword evidence="6" id="KW-0472">Membrane</keyword>
<dbReference type="InterPro" id="IPR050529">
    <property type="entry name" value="CYP450_sterol_14alpha_dmase"/>
</dbReference>
<keyword evidence="2 5" id="KW-0349">Heme</keyword>
<dbReference type="GO" id="GO:0016705">
    <property type="term" value="F:oxidoreductase activity, acting on paired donors, with incorporation or reduction of molecular oxygen"/>
    <property type="evidence" value="ECO:0007669"/>
    <property type="project" value="InterPro"/>
</dbReference>
<evidence type="ECO:0000256" key="3">
    <source>
        <dbReference type="ARBA" id="ARBA00022723"/>
    </source>
</evidence>
<gene>
    <name evidence="7" type="ORF">K443DRAFT_678866</name>
</gene>
<dbReference type="CDD" id="cd00302">
    <property type="entry name" value="cytochrome_P450"/>
    <property type="match status" value="1"/>
</dbReference>
<dbReference type="SUPFAM" id="SSF48264">
    <property type="entry name" value="Cytochrome P450"/>
    <property type="match status" value="1"/>
</dbReference>
<evidence type="ECO:0000256" key="2">
    <source>
        <dbReference type="ARBA" id="ARBA00022617"/>
    </source>
</evidence>
<feature type="transmembrane region" description="Helical" evidence="6">
    <location>
        <begin position="20"/>
        <end position="41"/>
    </location>
</feature>
<dbReference type="PANTHER" id="PTHR24304">
    <property type="entry name" value="CYTOCHROME P450 FAMILY 7"/>
    <property type="match status" value="1"/>
</dbReference>
<evidence type="ECO:0000256" key="5">
    <source>
        <dbReference type="PIRSR" id="PIRSR602401-1"/>
    </source>
</evidence>
<dbReference type="InterPro" id="IPR001128">
    <property type="entry name" value="Cyt_P450"/>
</dbReference>
<keyword evidence="4 5" id="KW-0408">Iron</keyword>
<keyword evidence="6" id="KW-0812">Transmembrane</keyword>
<reference evidence="7 8" key="1">
    <citation type="submission" date="2014-04" db="EMBL/GenBank/DDBJ databases">
        <authorList>
            <consortium name="DOE Joint Genome Institute"/>
            <person name="Kuo A."/>
            <person name="Kohler A."/>
            <person name="Nagy L.G."/>
            <person name="Floudas D."/>
            <person name="Copeland A."/>
            <person name="Barry K.W."/>
            <person name="Cichocki N."/>
            <person name="Veneault-Fourrey C."/>
            <person name="LaButti K."/>
            <person name="Lindquist E.A."/>
            <person name="Lipzen A."/>
            <person name="Lundell T."/>
            <person name="Morin E."/>
            <person name="Murat C."/>
            <person name="Sun H."/>
            <person name="Tunlid A."/>
            <person name="Henrissat B."/>
            <person name="Grigoriev I.V."/>
            <person name="Hibbett D.S."/>
            <person name="Martin F."/>
            <person name="Nordberg H.P."/>
            <person name="Cantor M.N."/>
            <person name="Hua S.X."/>
        </authorList>
    </citation>
    <scope>NUCLEOTIDE SEQUENCE [LARGE SCALE GENOMIC DNA]</scope>
    <source>
        <strain evidence="7 8">LaAM-08-1</strain>
    </source>
</reference>
<dbReference type="OrthoDB" id="1055148at2759"/>
<evidence type="ECO:0000313" key="7">
    <source>
        <dbReference type="EMBL" id="KIK00842.1"/>
    </source>
</evidence>
<name>A0A0C9XSV0_9AGAR</name>
<sequence>MSTQTYPLSQVLSEGPILGSSRSAVILALAISVIITLAIRFSPSSSKGGVYNLGGIPILTAWPFFTKRYDFLRKHFGSGKRYFQFYVVQHRVVAISGEEARKMFFNEKTLGLDEGYRILMGGAPNIDDISVQPKEGRAKDAELVKRMAVLFRKDRILEVLPVLFDDVHRRMNDWGNEGTINPFKDMYDLVFQMTVRIGACRELADDKDAIERLTQHYWNIEKSATPTVLLLPWLPSPAKKIQEKATRELFTMLYNYVHLRRNAPTPSTDPIDILVAYGDSNEGIVSVVMSIIFAGLINTATGSCWILLHLASNPEWKDKVINELKALVANHTNATSKEPLHKRLAAIPLHAWEEELPALELVIRETVRLTMTSASLRRNLGKDIPLADTIIKKGDFLAYSNADVHMNPNIYTDPDKFDPARYTEGREEDRKETFAYVAWGVGRHPCVGIRIAKMEMKLLTAMFLLGYEYELVDGAGNLLQKMPLQDRNDIQQARPLSPCYLKFKRVME</sequence>
<dbReference type="PRINTS" id="PR00463">
    <property type="entry name" value="EP450I"/>
</dbReference>
<dbReference type="STRING" id="1095629.A0A0C9XSV0"/>
<evidence type="ECO:0000256" key="4">
    <source>
        <dbReference type="ARBA" id="ARBA00023004"/>
    </source>
</evidence>
<dbReference type="GO" id="GO:0005506">
    <property type="term" value="F:iron ion binding"/>
    <property type="evidence" value="ECO:0007669"/>
    <property type="project" value="InterPro"/>
</dbReference>
<keyword evidence="6" id="KW-1133">Transmembrane helix</keyword>
<accession>A0A0C9XSV0</accession>
<dbReference type="Proteomes" id="UP000054477">
    <property type="component" value="Unassembled WGS sequence"/>
</dbReference>
<dbReference type="InterPro" id="IPR036396">
    <property type="entry name" value="Cyt_P450_sf"/>
</dbReference>
<dbReference type="Gene3D" id="1.10.630.10">
    <property type="entry name" value="Cytochrome P450"/>
    <property type="match status" value="1"/>
</dbReference>
<organism evidence="7 8">
    <name type="scientific">Laccaria amethystina LaAM-08-1</name>
    <dbReference type="NCBI Taxonomy" id="1095629"/>
    <lineage>
        <taxon>Eukaryota</taxon>
        <taxon>Fungi</taxon>
        <taxon>Dikarya</taxon>
        <taxon>Basidiomycota</taxon>
        <taxon>Agaricomycotina</taxon>
        <taxon>Agaricomycetes</taxon>
        <taxon>Agaricomycetidae</taxon>
        <taxon>Agaricales</taxon>
        <taxon>Agaricineae</taxon>
        <taxon>Hydnangiaceae</taxon>
        <taxon>Laccaria</taxon>
    </lineage>
</organism>
<feature type="binding site" description="axial binding residue" evidence="5">
    <location>
        <position position="446"/>
    </location>
    <ligand>
        <name>heme</name>
        <dbReference type="ChEBI" id="CHEBI:30413"/>
    </ligand>
    <ligandPart>
        <name>Fe</name>
        <dbReference type="ChEBI" id="CHEBI:18248"/>
    </ligandPart>
</feature>
<evidence type="ECO:0000256" key="1">
    <source>
        <dbReference type="ARBA" id="ARBA00010617"/>
    </source>
</evidence>
<dbReference type="Pfam" id="PF00067">
    <property type="entry name" value="p450"/>
    <property type="match status" value="1"/>
</dbReference>
<feature type="transmembrane region" description="Helical" evidence="6">
    <location>
        <begin position="48"/>
        <end position="65"/>
    </location>
</feature>
<dbReference type="GO" id="GO:0004497">
    <property type="term" value="F:monooxygenase activity"/>
    <property type="evidence" value="ECO:0007669"/>
    <property type="project" value="InterPro"/>
</dbReference>
<keyword evidence="3 5" id="KW-0479">Metal-binding</keyword>
<dbReference type="HOGENOM" id="CLU_033574_2_0_1"/>
<proteinExistence type="inferred from homology"/>
<protein>
    <submittedName>
        <fullName evidence="7">Unplaced genomic scaffold K443scaffold_82, whole genome shotgun sequence</fullName>
    </submittedName>
</protein>
<dbReference type="GO" id="GO:0020037">
    <property type="term" value="F:heme binding"/>
    <property type="evidence" value="ECO:0007669"/>
    <property type="project" value="InterPro"/>
</dbReference>
<comment type="similarity">
    <text evidence="1">Belongs to the cytochrome P450 family.</text>
</comment>
<evidence type="ECO:0000256" key="6">
    <source>
        <dbReference type="SAM" id="Phobius"/>
    </source>
</evidence>
<dbReference type="EMBL" id="KN838617">
    <property type="protein sequence ID" value="KIK00842.1"/>
    <property type="molecule type" value="Genomic_DNA"/>
</dbReference>
<keyword evidence="8" id="KW-1185">Reference proteome</keyword>
<evidence type="ECO:0000313" key="8">
    <source>
        <dbReference type="Proteomes" id="UP000054477"/>
    </source>
</evidence>
<comment type="cofactor">
    <cofactor evidence="5">
        <name>heme</name>
        <dbReference type="ChEBI" id="CHEBI:30413"/>
    </cofactor>
</comment>